<keyword evidence="4" id="KW-0479">Metal-binding</keyword>
<evidence type="ECO:0000259" key="15">
    <source>
        <dbReference type="PROSITE" id="PS50865"/>
    </source>
</evidence>
<dbReference type="SUPFAM" id="SSF48452">
    <property type="entry name" value="TPR-like"/>
    <property type="match status" value="1"/>
</dbReference>
<dbReference type="InterPro" id="IPR029052">
    <property type="entry name" value="Metallo-depent_PP-like"/>
</dbReference>
<dbReference type="GO" id="GO:0000166">
    <property type="term" value="F:nucleotide binding"/>
    <property type="evidence" value="ECO:0007669"/>
    <property type="project" value="UniProtKB-KW"/>
</dbReference>
<dbReference type="PANTHER" id="PTHR11575">
    <property type="entry name" value="5'-NUCLEOTIDASE-RELATED"/>
    <property type="match status" value="1"/>
</dbReference>
<dbReference type="InterPro" id="IPR046341">
    <property type="entry name" value="SET_dom_sf"/>
</dbReference>
<dbReference type="SUPFAM" id="SSF144232">
    <property type="entry name" value="HIT/MYND zinc finger-like"/>
    <property type="match status" value="1"/>
</dbReference>
<dbReference type="Proteomes" id="UP000826195">
    <property type="component" value="Unassembled WGS sequence"/>
</dbReference>
<dbReference type="Pfam" id="PF00149">
    <property type="entry name" value="Metallophos"/>
    <property type="match status" value="1"/>
</dbReference>
<dbReference type="Pfam" id="PF02872">
    <property type="entry name" value="5_nucleotid_C"/>
    <property type="match status" value="1"/>
</dbReference>
<dbReference type="EC" id="3.1.3.5" evidence="3"/>
<evidence type="ECO:0000259" key="14">
    <source>
        <dbReference type="PROSITE" id="PS50280"/>
    </source>
</evidence>
<evidence type="ECO:0000313" key="17">
    <source>
        <dbReference type="Proteomes" id="UP000826195"/>
    </source>
</evidence>
<evidence type="ECO:0000256" key="7">
    <source>
        <dbReference type="ARBA" id="ARBA00022771"/>
    </source>
</evidence>
<keyword evidence="9" id="KW-0862">Zinc</keyword>
<comment type="catalytic activity">
    <reaction evidence="1">
        <text>a ribonucleoside 5'-phosphate + H2O = a ribonucleoside + phosphate</text>
        <dbReference type="Rhea" id="RHEA:12484"/>
        <dbReference type="ChEBI" id="CHEBI:15377"/>
        <dbReference type="ChEBI" id="CHEBI:18254"/>
        <dbReference type="ChEBI" id="CHEBI:43474"/>
        <dbReference type="ChEBI" id="CHEBI:58043"/>
        <dbReference type="EC" id="3.1.3.5"/>
    </reaction>
</comment>
<evidence type="ECO:0000256" key="13">
    <source>
        <dbReference type="PROSITE-ProRule" id="PRU00134"/>
    </source>
</evidence>
<dbReference type="PROSITE" id="PS00785">
    <property type="entry name" value="5_NUCLEOTIDASE_1"/>
    <property type="match status" value="1"/>
</dbReference>
<accession>A0AAV7IAC2</accession>
<proteinExistence type="inferred from homology"/>
<dbReference type="EMBL" id="JAHXZJ010002237">
    <property type="protein sequence ID" value="KAH0547187.1"/>
    <property type="molecule type" value="Genomic_DNA"/>
</dbReference>
<dbReference type="CDD" id="cd10536">
    <property type="entry name" value="SET_SMYD4"/>
    <property type="match status" value="1"/>
</dbReference>
<dbReference type="PROSITE" id="PS50865">
    <property type="entry name" value="ZF_MYND_2"/>
    <property type="match status" value="1"/>
</dbReference>
<evidence type="ECO:0000256" key="5">
    <source>
        <dbReference type="ARBA" id="ARBA00022729"/>
    </source>
</evidence>
<dbReference type="GO" id="GO:0006196">
    <property type="term" value="P:AMP catabolic process"/>
    <property type="evidence" value="ECO:0007669"/>
    <property type="project" value="TreeGrafter"/>
</dbReference>
<dbReference type="InterPro" id="IPR006179">
    <property type="entry name" value="5_nucleotidase/apyrase"/>
</dbReference>
<dbReference type="SUPFAM" id="SSF82199">
    <property type="entry name" value="SET domain"/>
    <property type="match status" value="1"/>
</dbReference>
<dbReference type="Pfam" id="PF01753">
    <property type="entry name" value="zf-MYND"/>
    <property type="match status" value="1"/>
</dbReference>
<dbReference type="GO" id="GO:0005886">
    <property type="term" value="C:plasma membrane"/>
    <property type="evidence" value="ECO:0007669"/>
    <property type="project" value="TreeGrafter"/>
</dbReference>
<evidence type="ECO:0000256" key="2">
    <source>
        <dbReference type="ARBA" id="ARBA00006654"/>
    </source>
</evidence>
<gene>
    <name evidence="16" type="ORF">KQX54_017425</name>
</gene>
<comment type="similarity">
    <text evidence="2">Belongs to the 5'-nucleotidase family.</text>
</comment>
<keyword evidence="5" id="KW-0732">Signal</keyword>
<protein>
    <recommendedName>
        <fullName evidence="11">Protein-lysine N-methyltransferase SMYD4</fullName>
        <ecNumber evidence="3">3.1.3.5</ecNumber>
    </recommendedName>
    <alternativeName>
        <fullName evidence="12">SET and MYND domain-containing protein 4</fullName>
    </alternativeName>
</protein>
<dbReference type="InterPro" id="IPR001214">
    <property type="entry name" value="SET_dom"/>
</dbReference>
<dbReference type="Gene3D" id="1.25.40.10">
    <property type="entry name" value="Tetratricopeptide repeat domain"/>
    <property type="match status" value="2"/>
</dbReference>
<evidence type="ECO:0000256" key="4">
    <source>
        <dbReference type="ARBA" id="ARBA00022723"/>
    </source>
</evidence>
<evidence type="ECO:0000256" key="12">
    <source>
        <dbReference type="ARBA" id="ARBA00093680"/>
    </source>
</evidence>
<dbReference type="GO" id="GO:0008170">
    <property type="term" value="F:N-methyltransferase activity"/>
    <property type="evidence" value="ECO:0007669"/>
    <property type="project" value="UniProtKB-ARBA"/>
</dbReference>
<dbReference type="InterPro" id="IPR008334">
    <property type="entry name" value="5'-Nucleotdase_C"/>
</dbReference>
<dbReference type="FunFam" id="3.60.21.10:FF:000020">
    <property type="entry name" value="NT5E isoform 4"/>
    <property type="match status" value="1"/>
</dbReference>
<dbReference type="InterPro" id="IPR006146">
    <property type="entry name" value="5'-Nucleotdase_CS"/>
</dbReference>
<feature type="domain" description="SET" evidence="14">
    <location>
        <begin position="221"/>
        <end position="511"/>
    </location>
</feature>
<dbReference type="Gene3D" id="2.170.270.10">
    <property type="entry name" value="SET domain"/>
    <property type="match status" value="1"/>
</dbReference>
<dbReference type="PANTHER" id="PTHR11575:SF24">
    <property type="entry name" value="5'-NUCLEOTIDASE"/>
    <property type="match status" value="1"/>
</dbReference>
<dbReference type="InterPro" id="IPR004843">
    <property type="entry name" value="Calcineurin-like_PHP"/>
</dbReference>
<evidence type="ECO:0000256" key="3">
    <source>
        <dbReference type="ARBA" id="ARBA00012643"/>
    </source>
</evidence>
<dbReference type="InterPro" id="IPR011990">
    <property type="entry name" value="TPR-like_helical_dom_sf"/>
</dbReference>
<dbReference type="GO" id="GO:0008757">
    <property type="term" value="F:S-adenosylmethionine-dependent methyltransferase activity"/>
    <property type="evidence" value="ECO:0007669"/>
    <property type="project" value="UniProtKB-ARBA"/>
</dbReference>
<dbReference type="GO" id="GO:0008253">
    <property type="term" value="F:5'-nucleotidase activity"/>
    <property type="evidence" value="ECO:0007669"/>
    <property type="project" value="UniProtKB-EC"/>
</dbReference>
<comment type="function">
    <text evidence="10">Protein-lysine N-methyltransferase. Monomethylates PRMT5, modulating its transcriptional activity. May also act as a histone methyltransferase. Plays a critical role in cardiac development. Acts as a key epigenetic regulator of gene expression during cardiac development via its dual activities as a methyltransferase and negative regulator of HDAC1.</text>
</comment>
<dbReference type="InterPro" id="IPR036907">
    <property type="entry name" value="5'-Nucleotdase_C_sf"/>
</dbReference>
<organism evidence="16 17">
    <name type="scientific">Cotesia glomerata</name>
    <name type="common">Lepidopteran parasitic wasp</name>
    <name type="synonym">Apanteles glomeratus</name>
    <dbReference type="NCBI Taxonomy" id="32391"/>
    <lineage>
        <taxon>Eukaryota</taxon>
        <taxon>Metazoa</taxon>
        <taxon>Ecdysozoa</taxon>
        <taxon>Arthropoda</taxon>
        <taxon>Hexapoda</taxon>
        <taxon>Insecta</taxon>
        <taxon>Pterygota</taxon>
        <taxon>Neoptera</taxon>
        <taxon>Endopterygota</taxon>
        <taxon>Hymenoptera</taxon>
        <taxon>Apocrita</taxon>
        <taxon>Ichneumonoidea</taxon>
        <taxon>Braconidae</taxon>
        <taxon>Microgastrinae</taxon>
        <taxon>Cotesia</taxon>
    </lineage>
</organism>
<evidence type="ECO:0000313" key="16">
    <source>
        <dbReference type="EMBL" id="KAH0547187.1"/>
    </source>
</evidence>
<dbReference type="GO" id="GO:0008270">
    <property type="term" value="F:zinc ion binding"/>
    <property type="evidence" value="ECO:0007669"/>
    <property type="project" value="UniProtKB-KW"/>
</dbReference>
<evidence type="ECO:0000256" key="8">
    <source>
        <dbReference type="ARBA" id="ARBA00022801"/>
    </source>
</evidence>
<reference evidence="16 17" key="1">
    <citation type="journal article" date="2021" name="J. Hered.">
        <title>A chromosome-level genome assembly of the parasitoid wasp, Cotesia glomerata (Hymenoptera: Braconidae).</title>
        <authorList>
            <person name="Pinto B.J."/>
            <person name="Weis J.J."/>
            <person name="Gamble T."/>
            <person name="Ode P.J."/>
            <person name="Paul R."/>
            <person name="Zaspel J.M."/>
        </authorList>
    </citation>
    <scope>NUCLEOTIDE SEQUENCE [LARGE SCALE GENOMIC DNA]</scope>
    <source>
        <strain evidence="16">CgM1</strain>
    </source>
</reference>
<dbReference type="SUPFAM" id="SSF56300">
    <property type="entry name" value="Metallo-dependent phosphatases"/>
    <property type="match status" value="1"/>
</dbReference>
<comment type="caution">
    <text evidence="16">The sequence shown here is derived from an EMBL/GenBank/DDBJ whole genome shotgun (WGS) entry which is preliminary data.</text>
</comment>
<dbReference type="PROSITE" id="PS50280">
    <property type="entry name" value="SET"/>
    <property type="match status" value="1"/>
</dbReference>
<evidence type="ECO:0000256" key="10">
    <source>
        <dbReference type="ARBA" id="ARBA00093423"/>
    </source>
</evidence>
<name>A0AAV7IAC2_COTGL</name>
<evidence type="ECO:0000256" key="9">
    <source>
        <dbReference type="ARBA" id="ARBA00022833"/>
    </source>
</evidence>
<keyword evidence="8" id="KW-0378">Hydrolase</keyword>
<feature type="domain" description="MYND-type" evidence="15">
    <location>
        <begin position="273"/>
        <end position="312"/>
    </location>
</feature>
<dbReference type="InterPro" id="IPR044421">
    <property type="entry name" value="SMYD4_SET"/>
</dbReference>
<evidence type="ECO:0000256" key="11">
    <source>
        <dbReference type="ARBA" id="ARBA00093635"/>
    </source>
</evidence>
<evidence type="ECO:0000256" key="6">
    <source>
        <dbReference type="ARBA" id="ARBA00022741"/>
    </source>
</evidence>
<evidence type="ECO:0000256" key="1">
    <source>
        <dbReference type="ARBA" id="ARBA00000815"/>
    </source>
</evidence>
<keyword evidence="6" id="KW-0547">Nucleotide-binding</keyword>
<sequence length="1205" mass="135910">MDGILEVLSQKLTNKKKHGECFERYSQLKTDQERVIFTLNLLIDYNITFPIKSEVKNLFQSREFNTKATKSLINNPLNCDFDLIIELYTKSIAYAPRSCELSLAYANRSATLFKAHLYEDCLRDCERALKLNYPDKWKAKLFARKARCLSYLASPDGSSDPKVAETLEQVRLWLPKMDGKDSGVKLVEKTLNSLHLMSQSEAAFIKLEDERHLPSISADNEEICGATSAVAVEFSEQYGKYVRATRDIKVGEVLAVNEGYATVLMLDKIYTHCTHCLKQTWSAIPCNFCVYAVFCSEECRRDAWEGYHQVECRITGPIVAMEMNHMALMALRLLVSAVKQAGDLQALKDLLIGIDFQADIRKNGFTYGKLDGSKYASVYTLARNTERRSVPDLFGRSLNAVFITYLLATESSILGEQLKGGLPEVLSHPWATFVGGLVMRHLQIIPSNVHSVTEDNLDQLPIDRAAALMPFYSLFNHSCNPMVDRRSFGKKIAMIAISPIKKGEQIFDNYGQHYAITLKAKRRQKLLQQYHFTCSCQACTESWPLYGSYKSYKDQELSKTVKKEISHALTKLDQYYALATRGDVEDKPEMIENLGNMLKLLYKHVNLPCTEVNNVVEIWKKVSVLVNGLPLSTDQLNNQKISENRTDDGSGNIVQSKSPQNCSLLANGLSLSINQPIDLNTVENYPVENFKNGEWKLRIIHTNDMHSRFNQTSKSSTDCNEKDTREQRCYGGFARVASKVREINETSTSPVLFLNAGDNFFGTPWFEIHREKIVLEMMNLLKPDAMSLGNHEFEHGPKMLVPFINNVNAPVLCCNLDMSKEPELQQSKLRPYVELSIQGHQVGIIGYLTRETMDVAQVDNVKILDEIDCLKKNVKELQDKGVNIIIGLGHSGYVRDLEIAKAVEGLDLIVGGHTNTFLYNGPQPDREKPEGPYPTVVVQQNGRKVYVVQAYAYTKYLGDLEVTFDAEGEITHVEGNPILINHKVPEANDVVEALDNYRKEIRELGEKVIGETLVPLDGPTKCKVRECNSANLLADAMIDYNIVHQLHAHENDKWTDVSIAIVNSGSFKSPFGGHSKITMNDVYSIIAYDDIIGIVSITGRHLLNAFEHGVFNITYDDFDRTEYVEGRLLLTSGIKISYDLSKPGGSKIVPNSVFVRCADCKIPVYEPLDENKTYKVITLDFLHKGKDGFDFIADLPWRSLGTIYR</sequence>
<dbReference type="AlphaFoldDB" id="A0AAV7IAC2"/>
<dbReference type="InterPro" id="IPR002893">
    <property type="entry name" value="Znf_MYND"/>
</dbReference>
<keyword evidence="17" id="KW-1185">Reference proteome</keyword>
<dbReference type="PRINTS" id="PR01607">
    <property type="entry name" value="APYRASEFAMLY"/>
</dbReference>
<dbReference type="Gene3D" id="3.60.21.10">
    <property type="match status" value="1"/>
</dbReference>
<dbReference type="SUPFAM" id="SSF55816">
    <property type="entry name" value="5'-nucleotidase (syn. UDP-sugar hydrolase), C-terminal domain"/>
    <property type="match status" value="1"/>
</dbReference>
<dbReference type="Pfam" id="PF00856">
    <property type="entry name" value="SET"/>
    <property type="match status" value="1"/>
</dbReference>
<dbReference type="GO" id="GO:0008276">
    <property type="term" value="F:protein methyltransferase activity"/>
    <property type="evidence" value="ECO:0007669"/>
    <property type="project" value="UniProtKB-ARBA"/>
</dbReference>
<keyword evidence="7 13" id="KW-0863">Zinc-finger</keyword>
<dbReference type="CDD" id="cd07409">
    <property type="entry name" value="MPP_CD73_N"/>
    <property type="match status" value="1"/>
</dbReference>
<dbReference type="Gene3D" id="3.90.780.10">
    <property type="entry name" value="5'-Nucleotidase, C-terminal domain"/>
    <property type="match status" value="1"/>
</dbReference>